<evidence type="ECO:0000256" key="4">
    <source>
        <dbReference type="ARBA" id="ARBA00023163"/>
    </source>
</evidence>
<feature type="domain" description="RNA polymerase sigma factor 70 region 4 type 2" evidence="6">
    <location>
        <begin position="117"/>
        <end position="168"/>
    </location>
</feature>
<reference evidence="7 8" key="1">
    <citation type="submission" date="2019-02" db="EMBL/GenBank/DDBJ databases">
        <title>Deep-cultivation of Planctomycetes and their phenomic and genomic characterization uncovers novel biology.</title>
        <authorList>
            <person name="Wiegand S."/>
            <person name="Jogler M."/>
            <person name="Boedeker C."/>
            <person name="Pinto D."/>
            <person name="Vollmers J."/>
            <person name="Rivas-Marin E."/>
            <person name="Kohn T."/>
            <person name="Peeters S.H."/>
            <person name="Heuer A."/>
            <person name="Rast P."/>
            <person name="Oberbeckmann S."/>
            <person name="Bunk B."/>
            <person name="Jeske O."/>
            <person name="Meyerdierks A."/>
            <person name="Storesund J.E."/>
            <person name="Kallscheuer N."/>
            <person name="Luecker S."/>
            <person name="Lage O.M."/>
            <person name="Pohl T."/>
            <person name="Merkel B.J."/>
            <person name="Hornburger P."/>
            <person name="Mueller R.-W."/>
            <person name="Bruemmer F."/>
            <person name="Labrenz M."/>
            <person name="Spormann A.M."/>
            <person name="Op den Camp H."/>
            <person name="Overmann J."/>
            <person name="Amann R."/>
            <person name="Jetten M.S.M."/>
            <person name="Mascher T."/>
            <person name="Medema M.H."/>
            <person name="Devos D.P."/>
            <person name="Kaster A.-K."/>
            <person name="Ovreas L."/>
            <person name="Rohde M."/>
            <person name="Galperin M.Y."/>
            <person name="Jogler C."/>
        </authorList>
    </citation>
    <scope>NUCLEOTIDE SEQUENCE [LARGE SCALE GENOMIC DNA]</scope>
    <source>
        <strain evidence="7 8">V22</strain>
    </source>
</reference>
<dbReference type="InterPro" id="IPR014284">
    <property type="entry name" value="RNA_pol_sigma-70_dom"/>
</dbReference>
<dbReference type="InterPro" id="IPR013325">
    <property type="entry name" value="RNA_pol_sigma_r2"/>
</dbReference>
<dbReference type="Proteomes" id="UP000319976">
    <property type="component" value="Chromosome"/>
</dbReference>
<dbReference type="Pfam" id="PF04542">
    <property type="entry name" value="Sigma70_r2"/>
    <property type="match status" value="1"/>
</dbReference>
<dbReference type="GO" id="GO:0016987">
    <property type="term" value="F:sigma factor activity"/>
    <property type="evidence" value="ECO:0007669"/>
    <property type="project" value="UniProtKB-KW"/>
</dbReference>
<dbReference type="Gene3D" id="1.10.10.10">
    <property type="entry name" value="Winged helix-like DNA-binding domain superfamily/Winged helix DNA-binding domain"/>
    <property type="match status" value="1"/>
</dbReference>
<evidence type="ECO:0000313" key="8">
    <source>
        <dbReference type="Proteomes" id="UP000319976"/>
    </source>
</evidence>
<sequence length="179" mass="20470">MITLVREAQRGNREAFGELIEHFEPTVFGIVLRRLRNRSEATEVTQDVFIQAMRKIDQLREPERFAGWLRQIAVRMSINRAVRRPNEVMADPEVFGGIADAEETPLDEVLQAERAVQLRSGLAKLRELDRETLVAFYFEGQSLKEMAEAFDSPIGTIKRRLHTARNRLKAELGGELIPA</sequence>
<keyword evidence="3" id="KW-0731">Sigma factor</keyword>
<dbReference type="SUPFAM" id="SSF88659">
    <property type="entry name" value="Sigma3 and sigma4 domains of RNA polymerase sigma factors"/>
    <property type="match status" value="1"/>
</dbReference>
<dbReference type="InterPro" id="IPR039425">
    <property type="entry name" value="RNA_pol_sigma-70-like"/>
</dbReference>
<dbReference type="InterPro" id="IPR007627">
    <property type="entry name" value="RNA_pol_sigma70_r2"/>
</dbReference>
<dbReference type="RefSeq" id="WP_231734221.1">
    <property type="nucleotide sequence ID" value="NZ_CP036316.1"/>
</dbReference>
<dbReference type="NCBIfam" id="TIGR02937">
    <property type="entry name" value="sigma70-ECF"/>
    <property type="match status" value="1"/>
</dbReference>
<feature type="domain" description="RNA polymerase sigma-70 region 2" evidence="5">
    <location>
        <begin position="19"/>
        <end position="81"/>
    </location>
</feature>
<dbReference type="InterPro" id="IPR013249">
    <property type="entry name" value="RNA_pol_sigma70_r4_t2"/>
</dbReference>
<dbReference type="KEGG" id="chya:V22_18680"/>
<dbReference type="Gene3D" id="1.10.1740.10">
    <property type="match status" value="1"/>
</dbReference>
<dbReference type="InterPro" id="IPR013324">
    <property type="entry name" value="RNA_pol_sigma_r3/r4-like"/>
</dbReference>
<dbReference type="SUPFAM" id="SSF88946">
    <property type="entry name" value="Sigma2 domain of RNA polymerase sigma factors"/>
    <property type="match status" value="1"/>
</dbReference>
<dbReference type="Pfam" id="PF08281">
    <property type="entry name" value="Sigma70_r4_2"/>
    <property type="match status" value="1"/>
</dbReference>
<name>A0A517T8F1_9PLAN</name>
<comment type="similarity">
    <text evidence="1">Belongs to the sigma-70 factor family. ECF subfamily.</text>
</comment>
<organism evidence="7 8">
    <name type="scientific">Calycomorphotria hydatis</name>
    <dbReference type="NCBI Taxonomy" id="2528027"/>
    <lineage>
        <taxon>Bacteria</taxon>
        <taxon>Pseudomonadati</taxon>
        <taxon>Planctomycetota</taxon>
        <taxon>Planctomycetia</taxon>
        <taxon>Planctomycetales</taxon>
        <taxon>Planctomycetaceae</taxon>
        <taxon>Calycomorphotria</taxon>
    </lineage>
</organism>
<dbReference type="AlphaFoldDB" id="A0A517T8F1"/>
<evidence type="ECO:0000256" key="1">
    <source>
        <dbReference type="ARBA" id="ARBA00010641"/>
    </source>
</evidence>
<evidence type="ECO:0000256" key="2">
    <source>
        <dbReference type="ARBA" id="ARBA00023015"/>
    </source>
</evidence>
<dbReference type="InterPro" id="IPR036388">
    <property type="entry name" value="WH-like_DNA-bd_sf"/>
</dbReference>
<dbReference type="GO" id="GO:0006352">
    <property type="term" value="P:DNA-templated transcription initiation"/>
    <property type="evidence" value="ECO:0007669"/>
    <property type="project" value="InterPro"/>
</dbReference>
<evidence type="ECO:0000259" key="6">
    <source>
        <dbReference type="Pfam" id="PF08281"/>
    </source>
</evidence>
<dbReference type="GO" id="GO:0003677">
    <property type="term" value="F:DNA binding"/>
    <property type="evidence" value="ECO:0007669"/>
    <property type="project" value="InterPro"/>
</dbReference>
<keyword evidence="8" id="KW-1185">Reference proteome</keyword>
<dbReference type="EMBL" id="CP036316">
    <property type="protein sequence ID" value="QDT64628.1"/>
    <property type="molecule type" value="Genomic_DNA"/>
</dbReference>
<gene>
    <name evidence="7" type="primary">sigW_1</name>
    <name evidence="7" type="ORF">V22_18680</name>
</gene>
<protein>
    <submittedName>
        <fullName evidence="7">ECF RNA polymerase sigma factor SigW</fullName>
    </submittedName>
</protein>
<evidence type="ECO:0000259" key="5">
    <source>
        <dbReference type="Pfam" id="PF04542"/>
    </source>
</evidence>
<dbReference type="PANTHER" id="PTHR43133">
    <property type="entry name" value="RNA POLYMERASE ECF-TYPE SIGMA FACTO"/>
    <property type="match status" value="1"/>
</dbReference>
<proteinExistence type="inferred from homology"/>
<accession>A0A517T8F1</accession>
<keyword evidence="4" id="KW-0804">Transcription</keyword>
<keyword evidence="2" id="KW-0805">Transcription regulation</keyword>
<evidence type="ECO:0000256" key="3">
    <source>
        <dbReference type="ARBA" id="ARBA00023082"/>
    </source>
</evidence>
<dbReference type="PANTHER" id="PTHR43133:SF51">
    <property type="entry name" value="RNA POLYMERASE SIGMA FACTOR"/>
    <property type="match status" value="1"/>
</dbReference>
<dbReference type="CDD" id="cd06171">
    <property type="entry name" value="Sigma70_r4"/>
    <property type="match status" value="1"/>
</dbReference>
<evidence type="ECO:0000313" key="7">
    <source>
        <dbReference type="EMBL" id="QDT64628.1"/>
    </source>
</evidence>